<reference evidence="15" key="1">
    <citation type="submission" date="2022-07" db="EMBL/GenBank/DDBJ databases">
        <title>Fungi with potential for degradation of polypropylene.</title>
        <authorList>
            <person name="Gostincar C."/>
        </authorList>
    </citation>
    <scope>NUCLEOTIDE SEQUENCE</scope>
    <source>
        <strain evidence="15">EXF-13308</strain>
    </source>
</reference>
<keyword evidence="3" id="KW-0597">Phosphoprotein</keyword>
<comment type="similarity">
    <text evidence="8">Belongs to the protein kinase superfamily. STE Ser/Thr protein kinase family. COT1 subfamily.</text>
</comment>
<evidence type="ECO:0000313" key="16">
    <source>
        <dbReference type="Proteomes" id="UP001174694"/>
    </source>
</evidence>
<accession>A0AA38S0G3</accession>
<evidence type="ECO:0000256" key="6">
    <source>
        <dbReference type="ARBA" id="ARBA00022777"/>
    </source>
</evidence>
<name>A0AA38S0G3_9PEZI</name>
<evidence type="ECO:0000259" key="13">
    <source>
        <dbReference type="PROSITE" id="PS50011"/>
    </source>
</evidence>
<dbReference type="Gene3D" id="3.30.200.20">
    <property type="entry name" value="Phosphorylase Kinase, domain 1"/>
    <property type="match status" value="2"/>
</dbReference>
<dbReference type="PROSITE" id="PS00108">
    <property type="entry name" value="PROTEIN_KINASE_ST"/>
    <property type="match status" value="1"/>
</dbReference>
<evidence type="ECO:0000256" key="2">
    <source>
        <dbReference type="ARBA" id="ARBA00022527"/>
    </source>
</evidence>
<dbReference type="InterPro" id="IPR011009">
    <property type="entry name" value="Kinase-like_dom_sf"/>
</dbReference>
<evidence type="ECO:0000256" key="11">
    <source>
        <dbReference type="PROSITE-ProRule" id="PRU10141"/>
    </source>
</evidence>
<keyword evidence="6 15" id="KW-0418">Kinase</keyword>
<evidence type="ECO:0000256" key="9">
    <source>
        <dbReference type="ARBA" id="ARBA00047899"/>
    </source>
</evidence>
<proteinExistence type="inferred from homology"/>
<dbReference type="SUPFAM" id="SSF56112">
    <property type="entry name" value="Protein kinase-like (PK-like)"/>
    <property type="match status" value="1"/>
</dbReference>
<dbReference type="SMART" id="SM00133">
    <property type="entry name" value="S_TK_X"/>
    <property type="match status" value="1"/>
</dbReference>
<comment type="catalytic activity">
    <reaction evidence="10">
        <text>L-seryl-[protein] + ATP = O-phospho-L-seryl-[protein] + ADP + H(+)</text>
        <dbReference type="Rhea" id="RHEA:17989"/>
        <dbReference type="Rhea" id="RHEA-COMP:9863"/>
        <dbReference type="Rhea" id="RHEA-COMP:11604"/>
        <dbReference type="ChEBI" id="CHEBI:15378"/>
        <dbReference type="ChEBI" id="CHEBI:29999"/>
        <dbReference type="ChEBI" id="CHEBI:30616"/>
        <dbReference type="ChEBI" id="CHEBI:83421"/>
        <dbReference type="ChEBI" id="CHEBI:456216"/>
        <dbReference type="EC" id="2.7.11.1"/>
    </reaction>
</comment>
<dbReference type="Pfam" id="PF00069">
    <property type="entry name" value="Pkinase"/>
    <property type="match status" value="1"/>
</dbReference>
<gene>
    <name evidence="15" type="ORF">NKR23_g5036</name>
</gene>
<dbReference type="Gene3D" id="1.10.510.10">
    <property type="entry name" value="Transferase(Phosphotransferase) domain 1"/>
    <property type="match status" value="2"/>
</dbReference>
<keyword evidence="16" id="KW-1185">Reference proteome</keyword>
<protein>
    <recommendedName>
        <fullName evidence="1">non-specific serine/threonine protein kinase</fullName>
        <ecNumber evidence="1">2.7.11.1</ecNumber>
    </recommendedName>
</protein>
<dbReference type="AlphaFoldDB" id="A0AA38S0G3"/>
<comment type="caution">
    <text evidence="15">The sequence shown here is derived from an EMBL/GenBank/DDBJ whole genome shotgun (WGS) entry which is preliminary data.</text>
</comment>
<sequence length="478" mass="55142">MAADVFCPAPQRNPDLYGPKAEHNKARCSQLAAEFFRDSVRRTRECNSRQSEMDQRIAESGSSQARQLIWMNAGRLEAKYLRFLRTRNKAGDYDTIKLIGKGAFGEVKLVRRKLDGRVYALKSLVKTQMLAGDQVAHVRAERDILAESDSPWVVRLYTTFQDTRFLYMLMEFLPGGDLMTMLIKYDIFSEDITRFYMAEIVMAIEAVHNLGFIHRDIKPDNILLDRGGHVKLTDFGLSTGFRKLHDSSYYQQLLNGAGPRGQQNTNRYSVNIDQISLTVSNRAQINEWRRSRRLMAYSAVGTPDYIAPEILTGQGYEMDCDWWSLGTIMFECLVGWPPFCAEDRRDTYRKIVNWQQSLYFPDDIQLSYYSEHLIRSLICNSANRLGHRGAAEIKAHPFFAGVGFDNLRRIRAPFEPRLASEIDTTYFPTEDLEQQQQELLLQQLQNGTVAQAADQEETPEMTLPFIGYTFKRFENNFR</sequence>
<evidence type="ECO:0000256" key="5">
    <source>
        <dbReference type="ARBA" id="ARBA00022741"/>
    </source>
</evidence>
<organism evidence="15 16">
    <name type="scientific">Pleurostoma richardsiae</name>
    <dbReference type="NCBI Taxonomy" id="41990"/>
    <lineage>
        <taxon>Eukaryota</taxon>
        <taxon>Fungi</taxon>
        <taxon>Dikarya</taxon>
        <taxon>Ascomycota</taxon>
        <taxon>Pezizomycotina</taxon>
        <taxon>Sordariomycetes</taxon>
        <taxon>Sordariomycetidae</taxon>
        <taxon>Calosphaeriales</taxon>
        <taxon>Pleurostomataceae</taxon>
        <taxon>Pleurostoma</taxon>
    </lineage>
</organism>
<dbReference type="SMART" id="SM00220">
    <property type="entry name" value="S_TKc"/>
    <property type="match status" value="1"/>
</dbReference>
<evidence type="ECO:0000256" key="12">
    <source>
        <dbReference type="RuleBase" id="RU000304"/>
    </source>
</evidence>
<dbReference type="PROSITE" id="PS51285">
    <property type="entry name" value="AGC_KINASE_CTER"/>
    <property type="match status" value="1"/>
</dbReference>
<evidence type="ECO:0000256" key="10">
    <source>
        <dbReference type="ARBA" id="ARBA00048679"/>
    </source>
</evidence>
<dbReference type="InterPro" id="IPR017441">
    <property type="entry name" value="Protein_kinase_ATP_BS"/>
</dbReference>
<evidence type="ECO:0000256" key="8">
    <source>
        <dbReference type="ARBA" id="ARBA00038271"/>
    </source>
</evidence>
<dbReference type="PANTHER" id="PTHR22988">
    <property type="entry name" value="MYOTONIC DYSTROPHY S/T KINASE-RELATED"/>
    <property type="match status" value="1"/>
</dbReference>
<dbReference type="InterPro" id="IPR008271">
    <property type="entry name" value="Ser/Thr_kinase_AS"/>
</dbReference>
<dbReference type="InterPro" id="IPR050839">
    <property type="entry name" value="Rho-assoc_Ser/Thr_Kinase"/>
</dbReference>
<keyword evidence="2 12" id="KW-0723">Serine/threonine-protein kinase</keyword>
<dbReference type="Proteomes" id="UP001174694">
    <property type="component" value="Unassembled WGS sequence"/>
</dbReference>
<keyword evidence="4" id="KW-0808">Transferase</keyword>
<evidence type="ECO:0000256" key="1">
    <source>
        <dbReference type="ARBA" id="ARBA00012513"/>
    </source>
</evidence>
<evidence type="ECO:0000259" key="14">
    <source>
        <dbReference type="PROSITE" id="PS51285"/>
    </source>
</evidence>
<comment type="catalytic activity">
    <reaction evidence="9">
        <text>L-threonyl-[protein] + ATP = O-phospho-L-threonyl-[protein] + ADP + H(+)</text>
        <dbReference type="Rhea" id="RHEA:46608"/>
        <dbReference type="Rhea" id="RHEA-COMP:11060"/>
        <dbReference type="Rhea" id="RHEA-COMP:11605"/>
        <dbReference type="ChEBI" id="CHEBI:15378"/>
        <dbReference type="ChEBI" id="CHEBI:30013"/>
        <dbReference type="ChEBI" id="CHEBI:30616"/>
        <dbReference type="ChEBI" id="CHEBI:61977"/>
        <dbReference type="ChEBI" id="CHEBI:456216"/>
        <dbReference type="EC" id="2.7.11.1"/>
    </reaction>
</comment>
<evidence type="ECO:0000313" key="15">
    <source>
        <dbReference type="EMBL" id="KAJ9148374.1"/>
    </source>
</evidence>
<dbReference type="PROSITE" id="PS00107">
    <property type="entry name" value="PROTEIN_KINASE_ATP"/>
    <property type="match status" value="1"/>
</dbReference>
<feature type="domain" description="AGC-kinase C-terminal" evidence="14">
    <location>
        <begin position="400"/>
        <end position="478"/>
    </location>
</feature>
<dbReference type="PROSITE" id="PS50011">
    <property type="entry name" value="PROTEIN_KINASE_DOM"/>
    <property type="match status" value="1"/>
</dbReference>
<keyword evidence="7 11" id="KW-0067">ATP-binding</keyword>
<feature type="domain" description="Protein kinase" evidence="13">
    <location>
        <begin position="93"/>
        <end position="399"/>
    </location>
</feature>
<dbReference type="InterPro" id="IPR000719">
    <property type="entry name" value="Prot_kinase_dom"/>
</dbReference>
<evidence type="ECO:0000256" key="4">
    <source>
        <dbReference type="ARBA" id="ARBA00022679"/>
    </source>
</evidence>
<keyword evidence="5 11" id="KW-0547">Nucleotide-binding</keyword>
<dbReference type="GO" id="GO:0004674">
    <property type="term" value="F:protein serine/threonine kinase activity"/>
    <property type="evidence" value="ECO:0007669"/>
    <property type="project" value="UniProtKB-KW"/>
</dbReference>
<dbReference type="EMBL" id="JANBVO010000013">
    <property type="protein sequence ID" value="KAJ9148374.1"/>
    <property type="molecule type" value="Genomic_DNA"/>
</dbReference>
<evidence type="ECO:0000256" key="3">
    <source>
        <dbReference type="ARBA" id="ARBA00022553"/>
    </source>
</evidence>
<dbReference type="InterPro" id="IPR000961">
    <property type="entry name" value="AGC-kinase_C"/>
</dbReference>
<dbReference type="GO" id="GO:0005524">
    <property type="term" value="F:ATP binding"/>
    <property type="evidence" value="ECO:0007669"/>
    <property type="project" value="UniProtKB-UniRule"/>
</dbReference>
<dbReference type="FunFam" id="3.30.200.20:FF:000192">
    <property type="entry name" value="Serine/threonine-protein kinase cot-1"/>
    <property type="match status" value="1"/>
</dbReference>
<feature type="binding site" evidence="11">
    <location>
        <position position="122"/>
    </location>
    <ligand>
        <name>ATP</name>
        <dbReference type="ChEBI" id="CHEBI:30616"/>
    </ligand>
</feature>
<dbReference type="EC" id="2.7.11.1" evidence="1"/>
<evidence type="ECO:0000256" key="7">
    <source>
        <dbReference type="ARBA" id="ARBA00022840"/>
    </source>
</evidence>